<dbReference type="Gene3D" id="3.30.710.10">
    <property type="entry name" value="Potassium Channel Kv1.1, Chain A"/>
    <property type="match status" value="1"/>
</dbReference>
<feature type="domain" description="MATH" evidence="4">
    <location>
        <begin position="10"/>
        <end position="141"/>
    </location>
</feature>
<evidence type="ECO:0000259" key="3">
    <source>
        <dbReference type="PROSITE" id="PS50097"/>
    </source>
</evidence>
<evidence type="ECO:0000313" key="6">
    <source>
        <dbReference type="Proteomes" id="UP001231189"/>
    </source>
</evidence>
<evidence type="ECO:0000256" key="2">
    <source>
        <dbReference type="ARBA" id="ARBA00010846"/>
    </source>
</evidence>
<dbReference type="CDD" id="cd00121">
    <property type="entry name" value="MATH"/>
    <property type="match status" value="1"/>
</dbReference>
<dbReference type="InterPro" id="IPR056423">
    <property type="entry name" value="BACK_BPM_SPOP"/>
</dbReference>
<dbReference type="EMBL" id="JAUUTY010000007">
    <property type="protein sequence ID" value="KAK1612575.1"/>
    <property type="molecule type" value="Genomic_DNA"/>
</dbReference>
<accession>A0AAD8VPS8</accession>
<keyword evidence="6" id="KW-1185">Reference proteome</keyword>
<dbReference type="Pfam" id="PF22486">
    <property type="entry name" value="MATH_2"/>
    <property type="match status" value="1"/>
</dbReference>
<evidence type="ECO:0000256" key="1">
    <source>
        <dbReference type="ARBA" id="ARBA00004906"/>
    </source>
</evidence>
<dbReference type="SUPFAM" id="SSF49599">
    <property type="entry name" value="TRAF domain-like"/>
    <property type="match status" value="1"/>
</dbReference>
<evidence type="ECO:0000259" key="4">
    <source>
        <dbReference type="PROSITE" id="PS50144"/>
    </source>
</evidence>
<dbReference type="GO" id="GO:0016567">
    <property type="term" value="P:protein ubiquitination"/>
    <property type="evidence" value="ECO:0007669"/>
    <property type="project" value="InterPro"/>
</dbReference>
<comment type="pathway">
    <text evidence="1">Protein modification; protein ubiquitination.</text>
</comment>
<evidence type="ECO:0000313" key="5">
    <source>
        <dbReference type="EMBL" id="KAK1612575.1"/>
    </source>
</evidence>
<dbReference type="SMART" id="SM00225">
    <property type="entry name" value="BTB"/>
    <property type="match status" value="1"/>
</dbReference>
<organism evidence="5 6">
    <name type="scientific">Lolium multiflorum</name>
    <name type="common">Italian ryegrass</name>
    <name type="synonym">Lolium perenne subsp. multiflorum</name>
    <dbReference type="NCBI Taxonomy" id="4521"/>
    <lineage>
        <taxon>Eukaryota</taxon>
        <taxon>Viridiplantae</taxon>
        <taxon>Streptophyta</taxon>
        <taxon>Embryophyta</taxon>
        <taxon>Tracheophyta</taxon>
        <taxon>Spermatophyta</taxon>
        <taxon>Magnoliopsida</taxon>
        <taxon>Liliopsida</taxon>
        <taxon>Poales</taxon>
        <taxon>Poaceae</taxon>
        <taxon>BOP clade</taxon>
        <taxon>Pooideae</taxon>
        <taxon>Poodae</taxon>
        <taxon>Poeae</taxon>
        <taxon>Poeae Chloroplast Group 2 (Poeae type)</taxon>
        <taxon>Loliodinae</taxon>
        <taxon>Loliinae</taxon>
        <taxon>Lolium</taxon>
    </lineage>
</organism>
<dbReference type="PANTHER" id="PTHR26379:SF180">
    <property type="entry name" value="TRAF TRANSCRIPTION FACTOR"/>
    <property type="match status" value="1"/>
</dbReference>
<proteinExistence type="inferred from homology"/>
<gene>
    <name evidence="5" type="ORF">QYE76_036248</name>
</gene>
<dbReference type="Gene3D" id="1.25.40.420">
    <property type="match status" value="1"/>
</dbReference>
<feature type="domain" description="BTB" evidence="3">
    <location>
        <begin position="179"/>
        <end position="246"/>
    </location>
</feature>
<comment type="caution">
    <text evidence="5">The sequence shown here is derived from an EMBL/GenBank/DDBJ whole genome shotgun (WGS) entry which is preliminary data.</text>
</comment>
<dbReference type="InterPro" id="IPR045005">
    <property type="entry name" value="BPM1-6"/>
</dbReference>
<name>A0AAD8VPS8_LOLMU</name>
<dbReference type="Pfam" id="PF00651">
    <property type="entry name" value="BTB"/>
    <property type="match status" value="1"/>
</dbReference>
<dbReference type="Gene3D" id="2.60.210.10">
    <property type="entry name" value="Apoptosis, Tumor Necrosis Factor Receptor Associated Protein 2, Chain A"/>
    <property type="match status" value="1"/>
</dbReference>
<dbReference type="PANTHER" id="PTHR26379">
    <property type="entry name" value="BTB/POZ AND MATH DOMAIN-CONTAINING PROTEIN 1"/>
    <property type="match status" value="1"/>
</dbReference>
<dbReference type="InterPro" id="IPR002083">
    <property type="entry name" value="MATH/TRAF_dom"/>
</dbReference>
<dbReference type="PROSITE" id="PS50097">
    <property type="entry name" value="BTB"/>
    <property type="match status" value="1"/>
</dbReference>
<dbReference type="CDD" id="cd18280">
    <property type="entry name" value="BTB_POZ_BPM_plant"/>
    <property type="match status" value="1"/>
</dbReference>
<reference evidence="5" key="1">
    <citation type="submission" date="2023-07" db="EMBL/GenBank/DDBJ databases">
        <title>A chromosome-level genome assembly of Lolium multiflorum.</title>
        <authorList>
            <person name="Chen Y."/>
            <person name="Copetti D."/>
            <person name="Kolliker R."/>
            <person name="Studer B."/>
        </authorList>
    </citation>
    <scope>NUCLEOTIDE SEQUENCE</scope>
    <source>
        <strain evidence="5">02402/16</strain>
        <tissue evidence="5">Leaf</tissue>
    </source>
</reference>
<dbReference type="Proteomes" id="UP001231189">
    <property type="component" value="Unassembled WGS sequence"/>
</dbReference>
<dbReference type="AlphaFoldDB" id="A0AAD8VPS8"/>
<evidence type="ECO:0008006" key="7">
    <source>
        <dbReference type="Google" id="ProtNLM"/>
    </source>
</evidence>
<protein>
    <recommendedName>
        <fullName evidence="7">BTB domain-containing protein</fullName>
    </recommendedName>
</protein>
<sequence>MATNLTEAARAVRTLRIDGYSATTAMGEEDSIKSRWSVDGYEWEVSVYPARVRVPMDEVPWVAAALNLLSQGRTNVVRANLAARLVDPRGSLQASEQKSQAETFIGRKGFSSPVFVYLLPSRDLPASGYLWNDTLTVECTITVLKDMPVPTVPVSQVLPMPSSNLHQHLAELLRAGTGADVTFVVAGEAFPAHKAILAARSPVLMAEFFGHMRETSSGRVQVRGVAPAAFKAMLHFVYTDTVPELDQEVKAVVTSWAQHLLAAADRYGLDRLKLICEIKLSAGITVDTAAMTLALAEKHSCSHLKAKCVEFIVSTPAILDAVVATEGYRHLEASCPAAVTSIVISMRGGRN</sequence>
<dbReference type="Pfam" id="PF24570">
    <property type="entry name" value="BACK_BPM_SPOP"/>
    <property type="match status" value="1"/>
</dbReference>
<comment type="similarity">
    <text evidence="2">Belongs to the Tdpoz family.</text>
</comment>
<dbReference type="InterPro" id="IPR011333">
    <property type="entry name" value="SKP1/BTB/POZ_sf"/>
</dbReference>
<dbReference type="PROSITE" id="PS50144">
    <property type="entry name" value="MATH"/>
    <property type="match status" value="1"/>
</dbReference>
<dbReference type="InterPro" id="IPR000210">
    <property type="entry name" value="BTB/POZ_dom"/>
</dbReference>
<dbReference type="SUPFAM" id="SSF54695">
    <property type="entry name" value="POZ domain"/>
    <property type="match status" value="1"/>
</dbReference>
<dbReference type="InterPro" id="IPR008974">
    <property type="entry name" value="TRAF-like"/>
</dbReference>